<dbReference type="Proteomes" id="UP000824024">
    <property type="component" value="Unassembled WGS sequence"/>
</dbReference>
<reference evidence="1" key="1">
    <citation type="journal article" date="2021" name="PeerJ">
        <title>Extensive microbial diversity within the chicken gut microbiome revealed by metagenomics and culture.</title>
        <authorList>
            <person name="Gilroy R."/>
            <person name="Ravi A."/>
            <person name="Getino M."/>
            <person name="Pursley I."/>
            <person name="Horton D.L."/>
            <person name="Alikhan N.F."/>
            <person name="Baker D."/>
            <person name="Gharbi K."/>
            <person name="Hall N."/>
            <person name="Watson M."/>
            <person name="Adriaenssens E.M."/>
            <person name="Foster-Nyarko E."/>
            <person name="Jarju S."/>
            <person name="Secka A."/>
            <person name="Antonio M."/>
            <person name="Oren A."/>
            <person name="Chaudhuri R.R."/>
            <person name="La Ragione R."/>
            <person name="Hildebrand F."/>
            <person name="Pallen M.J."/>
        </authorList>
    </citation>
    <scope>NUCLEOTIDE SEQUENCE</scope>
    <source>
        <strain evidence="1">CHK192-9172</strain>
    </source>
</reference>
<reference evidence="1" key="2">
    <citation type="submission" date="2021-04" db="EMBL/GenBank/DDBJ databases">
        <authorList>
            <person name="Gilroy R."/>
        </authorList>
    </citation>
    <scope>NUCLEOTIDE SEQUENCE</scope>
    <source>
        <strain evidence="1">CHK192-9172</strain>
    </source>
</reference>
<name>A0A9D2D2K5_9FIRM</name>
<sequence length="180" mass="20386">MYPLDYDLSAVFLIQTFYTHAVQRQIIQFHSSLIDFQGRGLMFLGPSGIGKTTQAELWNKYRDALIINGDIVFVQETEDAFLGWGTPWHGSSPYCENTNVPVEALIILKQDGENSIRELTGFEKVSAVSNSVFYPQWLENGMELCLEVLDHMLTSLPVYELRCRPDEDAVALTEKTIFGV</sequence>
<dbReference type="Gene3D" id="3.40.50.300">
    <property type="entry name" value="P-loop containing nucleotide triphosphate hydrolases"/>
    <property type="match status" value="1"/>
</dbReference>
<protein>
    <recommendedName>
        <fullName evidence="3">HPr kinase/phosphorylase</fullName>
    </recommendedName>
</protein>
<evidence type="ECO:0000313" key="2">
    <source>
        <dbReference type="Proteomes" id="UP000824024"/>
    </source>
</evidence>
<dbReference type="EMBL" id="DXCH01000149">
    <property type="protein sequence ID" value="HIZ07354.1"/>
    <property type="molecule type" value="Genomic_DNA"/>
</dbReference>
<comment type="caution">
    <text evidence="1">The sequence shown here is derived from an EMBL/GenBank/DDBJ whole genome shotgun (WGS) entry which is preliminary data.</text>
</comment>
<accession>A0A9D2D2K5</accession>
<dbReference type="SUPFAM" id="SSF53795">
    <property type="entry name" value="PEP carboxykinase-like"/>
    <property type="match status" value="1"/>
</dbReference>
<organism evidence="1 2">
    <name type="scientific">Candidatus Eubacterium avistercoris</name>
    <dbReference type="NCBI Taxonomy" id="2838567"/>
    <lineage>
        <taxon>Bacteria</taxon>
        <taxon>Bacillati</taxon>
        <taxon>Bacillota</taxon>
        <taxon>Clostridia</taxon>
        <taxon>Eubacteriales</taxon>
        <taxon>Eubacteriaceae</taxon>
        <taxon>Eubacterium</taxon>
    </lineage>
</organism>
<evidence type="ECO:0000313" key="1">
    <source>
        <dbReference type="EMBL" id="HIZ07354.1"/>
    </source>
</evidence>
<evidence type="ECO:0008006" key="3">
    <source>
        <dbReference type="Google" id="ProtNLM"/>
    </source>
</evidence>
<proteinExistence type="predicted"/>
<gene>
    <name evidence="1" type="ORF">IAA08_05395</name>
</gene>
<dbReference type="AlphaFoldDB" id="A0A9D2D2K5"/>
<dbReference type="InterPro" id="IPR027417">
    <property type="entry name" value="P-loop_NTPase"/>
</dbReference>